<name>D9QVQ6_ACEAZ</name>
<organism evidence="1 2">
    <name type="scientific">Acetohalobium arabaticum (strain ATCC 49924 / DSM 5501 / Z-7288)</name>
    <dbReference type="NCBI Taxonomy" id="574087"/>
    <lineage>
        <taxon>Bacteria</taxon>
        <taxon>Bacillati</taxon>
        <taxon>Bacillota</taxon>
        <taxon>Clostridia</taxon>
        <taxon>Halanaerobiales</taxon>
        <taxon>Halobacteroidaceae</taxon>
        <taxon>Acetohalobium</taxon>
    </lineage>
</organism>
<dbReference type="Pfam" id="PF10670">
    <property type="entry name" value="DUF4198"/>
    <property type="match status" value="1"/>
</dbReference>
<protein>
    <submittedName>
        <fullName evidence="1">Nickel transport complex, NikM subunit, transmembrane</fullName>
    </submittedName>
</protein>
<dbReference type="EMBL" id="CP002105">
    <property type="protein sequence ID" value="ADL12315.1"/>
    <property type="molecule type" value="Genomic_DNA"/>
</dbReference>
<keyword evidence="1" id="KW-0812">Transmembrane</keyword>
<dbReference type="AlphaFoldDB" id="D9QVQ6"/>
<proteinExistence type="predicted"/>
<keyword evidence="1" id="KW-0472">Membrane</keyword>
<keyword evidence="2" id="KW-1185">Reference proteome</keyword>
<dbReference type="OrthoDB" id="9780723at2"/>
<dbReference type="Proteomes" id="UP000001661">
    <property type="component" value="Chromosome"/>
</dbReference>
<evidence type="ECO:0000313" key="1">
    <source>
        <dbReference type="EMBL" id="ADL12315.1"/>
    </source>
</evidence>
<sequence length="260" mass="29010">MRRISSILLLSLILVLGVTVAASAHFQMILPSDDVVMQGEEREIDLDLVFTHPMAGHTMDMEKPAKFGVLHKGTKKSLVDTLEPSKIKGRDAFETSYRLRGFGDFVFYVEPEPYWESADGVYITQCTKMVVNSMGVASDWGKEVGMKAEIVPLTRPYGLWTNNVFTGVVKKNGKPVPYAEIEVEYFNEGKFSKLAGNEVTELPNETFTTQVIKADKNGVFTYAMPKSGWWGFAALMEGEPVNGKSHEIGAVMWVKTHDMK</sequence>
<dbReference type="RefSeq" id="WP_013277761.1">
    <property type="nucleotide sequence ID" value="NC_014378.1"/>
</dbReference>
<dbReference type="STRING" id="574087.Acear_0776"/>
<reference evidence="1 2" key="1">
    <citation type="journal article" date="2010" name="Stand. Genomic Sci.">
        <title>Complete genome sequence of Acetohalobium arabaticum type strain (Z-7288).</title>
        <authorList>
            <person name="Sikorski J."/>
            <person name="Lapidus A."/>
            <person name="Chertkov O."/>
            <person name="Lucas S."/>
            <person name="Copeland A."/>
            <person name="Glavina Del Rio T."/>
            <person name="Nolan M."/>
            <person name="Tice H."/>
            <person name="Cheng J.F."/>
            <person name="Han C."/>
            <person name="Brambilla E."/>
            <person name="Pitluck S."/>
            <person name="Liolios K."/>
            <person name="Ivanova N."/>
            <person name="Mavromatis K."/>
            <person name="Mikhailova N."/>
            <person name="Pati A."/>
            <person name="Bruce D."/>
            <person name="Detter C."/>
            <person name="Tapia R."/>
            <person name="Goodwin L."/>
            <person name="Chen A."/>
            <person name="Palaniappan K."/>
            <person name="Land M."/>
            <person name="Hauser L."/>
            <person name="Chang Y.J."/>
            <person name="Jeffries C.D."/>
            <person name="Rohde M."/>
            <person name="Goker M."/>
            <person name="Spring S."/>
            <person name="Woyke T."/>
            <person name="Bristow J."/>
            <person name="Eisen J.A."/>
            <person name="Markowitz V."/>
            <person name="Hugenholtz P."/>
            <person name="Kyrpides N.C."/>
            <person name="Klenk H.P."/>
        </authorList>
    </citation>
    <scope>NUCLEOTIDE SEQUENCE [LARGE SCALE GENOMIC DNA]</scope>
    <source>
        <strain evidence="2">ATCC 49924 / DSM 5501 / Z-7288</strain>
    </source>
</reference>
<dbReference type="HOGENOM" id="CLU_058596_1_0_9"/>
<dbReference type="InterPro" id="IPR019613">
    <property type="entry name" value="DUF4198"/>
</dbReference>
<dbReference type="KEGG" id="aar:Acear_0776"/>
<gene>
    <name evidence="1" type="ordered locus">Acear_0776</name>
</gene>
<accession>D9QVQ6</accession>
<dbReference type="eggNOG" id="COG5266">
    <property type="taxonomic scope" value="Bacteria"/>
</dbReference>
<evidence type="ECO:0000313" key="2">
    <source>
        <dbReference type="Proteomes" id="UP000001661"/>
    </source>
</evidence>